<organism evidence="2 3">
    <name type="scientific">Mytilus edulis</name>
    <name type="common">Blue mussel</name>
    <dbReference type="NCBI Taxonomy" id="6550"/>
    <lineage>
        <taxon>Eukaryota</taxon>
        <taxon>Metazoa</taxon>
        <taxon>Spiralia</taxon>
        <taxon>Lophotrochozoa</taxon>
        <taxon>Mollusca</taxon>
        <taxon>Bivalvia</taxon>
        <taxon>Autobranchia</taxon>
        <taxon>Pteriomorphia</taxon>
        <taxon>Mytilida</taxon>
        <taxon>Mytiloidea</taxon>
        <taxon>Mytilidae</taxon>
        <taxon>Mytilinae</taxon>
        <taxon>Mytilus</taxon>
    </lineage>
</organism>
<dbReference type="EMBL" id="CAJPWZ010000368">
    <property type="protein sequence ID" value="CAG2191631.1"/>
    <property type="molecule type" value="Genomic_DNA"/>
</dbReference>
<name>A0A8S3Q8I3_MYTED</name>
<dbReference type="AlphaFoldDB" id="A0A8S3Q8I3"/>
<keyword evidence="3" id="KW-1185">Reference proteome</keyword>
<comment type="caution">
    <text evidence="2">The sequence shown here is derived from an EMBL/GenBank/DDBJ whole genome shotgun (WGS) entry which is preliminary data.</text>
</comment>
<evidence type="ECO:0000313" key="2">
    <source>
        <dbReference type="EMBL" id="CAG2191631.1"/>
    </source>
</evidence>
<feature type="signal peptide" evidence="1">
    <location>
        <begin position="1"/>
        <end position="23"/>
    </location>
</feature>
<accession>A0A8S3Q8I3</accession>
<proteinExistence type="predicted"/>
<gene>
    <name evidence="2" type="ORF">MEDL_6852</name>
</gene>
<reference evidence="2" key="1">
    <citation type="submission" date="2021-03" db="EMBL/GenBank/DDBJ databases">
        <authorList>
            <person name="Bekaert M."/>
        </authorList>
    </citation>
    <scope>NUCLEOTIDE SEQUENCE</scope>
</reference>
<dbReference type="OrthoDB" id="6084449at2759"/>
<keyword evidence="1" id="KW-0732">Signal</keyword>
<feature type="chain" id="PRO_5035779783" evidence="1">
    <location>
        <begin position="24"/>
        <end position="383"/>
    </location>
</feature>
<dbReference type="Proteomes" id="UP000683360">
    <property type="component" value="Unassembled WGS sequence"/>
</dbReference>
<sequence length="383" mass="44480">MKVAVIVASAIFNYLLYCDVSQAKYSLKCPERSHWKIRANSKCKGDADKYHCLFDPNSENITEFCASPKDYTAGFMAVYRDYNCKISKLVKTQSLESHNFQCHAYPDRIMLQTNDRMNSISPCLSERIKKFSCRDRSVSEKNPIDYARTMVTISLLLGKTEKKYWSFADYFNVYKEKRENYIMNDLNLSEEDHKEILTILPKKLIDDKLEDKIHLYRCKLEKETTVVTKFAPSIHEFDTARRLTHVTLSQNKCQDVIFIADENDKRLTSIGRKTGQYIKEHEGQNRGLQNVRAIGATENRVYAATSAGISVFSHNQGSFTDFETQSNNSEDYRMLLDYKNHVEHTRSLCIYLDKGYIYVGLSCVIKQNDVIVIFRFKPNDTFE</sequence>
<protein>
    <submittedName>
        <fullName evidence="2">Uncharacterized protein</fullName>
    </submittedName>
</protein>
<evidence type="ECO:0000256" key="1">
    <source>
        <dbReference type="SAM" id="SignalP"/>
    </source>
</evidence>
<evidence type="ECO:0000313" key="3">
    <source>
        <dbReference type="Proteomes" id="UP000683360"/>
    </source>
</evidence>